<accession>A0ABR0D563</accession>
<evidence type="ECO:0000259" key="5">
    <source>
        <dbReference type="Pfam" id="PF03936"/>
    </source>
</evidence>
<evidence type="ECO:0000256" key="4">
    <source>
        <dbReference type="ARBA" id="ARBA00023239"/>
    </source>
</evidence>
<reference evidence="6 7" key="1">
    <citation type="journal article" date="2023" name="bioRxiv">
        <title>Genome report: Whole genome sequence and annotation of Penstemon davidsonii.</title>
        <authorList>
            <person name="Ostevik K.L."/>
            <person name="Alabady M."/>
            <person name="Zhang M."/>
            <person name="Rausher M.D."/>
        </authorList>
    </citation>
    <scope>NUCLEOTIDE SEQUENCE [LARGE SCALE GENOMIC DNA]</scope>
    <source>
        <strain evidence="6">DNT005</strain>
        <tissue evidence="6">Whole leaf</tissue>
    </source>
</reference>
<keyword evidence="4" id="KW-0456">Lyase</keyword>
<dbReference type="Gene3D" id="1.10.600.10">
    <property type="entry name" value="Farnesyl Diphosphate Synthase"/>
    <property type="match status" value="3"/>
</dbReference>
<evidence type="ECO:0000313" key="6">
    <source>
        <dbReference type="EMBL" id="KAK4484407.1"/>
    </source>
</evidence>
<comment type="cofactor">
    <cofactor evidence="1">
        <name>Mg(2+)</name>
        <dbReference type="ChEBI" id="CHEBI:18420"/>
    </cofactor>
</comment>
<evidence type="ECO:0000256" key="1">
    <source>
        <dbReference type="ARBA" id="ARBA00001946"/>
    </source>
</evidence>
<keyword evidence="3" id="KW-0479">Metal-binding</keyword>
<dbReference type="PANTHER" id="PTHR31225:SF221">
    <property type="entry name" value="(-)-GERMACRENE D SYNTHASE"/>
    <property type="match status" value="1"/>
</dbReference>
<evidence type="ECO:0000313" key="7">
    <source>
        <dbReference type="Proteomes" id="UP001291926"/>
    </source>
</evidence>
<evidence type="ECO:0000256" key="3">
    <source>
        <dbReference type="ARBA" id="ARBA00022723"/>
    </source>
</evidence>
<dbReference type="InterPro" id="IPR005630">
    <property type="entry name" value="Terpene_synthase_metal-bd"/>
</dbReference>
<protein>
    <recommendedName>
        <fullName evidence="5">Terpene synthase metal-binding domain-containing protein</fullName>
    </recommendedName>
</protein>
<gene>
    <name evidence="6" type="ORF">RD792_006986</name>
</gene>
<dbReference type="InterPro" id="IPR008949">
    <property type="entry name" value="Isoprenoid_synthase_dom_sf"/>
</dbReference>
<feature type="domain" description="Terpene synthase metal-binding" evidence="5">
    <location>
        <begin position="61"/>
        <end position="151"/>
    </location>
</feature>
<organism evidence="6 7">
    <name type="scientific">Penstemon davidsonii</name>
    <dbReference type="NCBI Taxonomy" id="160366"/>
    <lineage>
        <taxon>Eukaryota</taxon>
        <taxon>Viridiplantae</taxon>
        <taxon>Streptophyta</taxon>
        <taxon>Embryophyta</taxon>
        <taxon>Tracheophyta</taxon>
        <taxon>Spermatophyta</taxon>
        <taxon>Magnoliopsida</taxon>
        <taxon>eudicotyledons</taxon>
        <taxon>Gunneridae</taxon>
        <taxon>Pentapetalae</taxon>
        <taxon>asterids</taxon>
        <taxon>lamiids</taxon>
        <taxon>Lamiales</taxon>
        <taxon>Plantaginaceae</taxon>
        <taxon>Cheloneae</taxon>
        <taxon>Penstemon</taxon>
    </lineage>
</organism>
<comment type="pathway">
    <text evidence="2">Secondary metabolite biosynthesis; terpenoid biosynthesis.</text>
</comment>
<comment type="caution">
    <text evidence="6">The sequence shown here is derived from an EMBL/GenBank/DDBJ whole genome shotgun (WGS) entry which is preliminary data.</text>
</comment>
<dbReference type="Proteomes" id="UP001291926">
    <property type="component" value="Unassembled WGS sequence"/>
</dbReference>
<dbReference type="SUPFAM" id="SSF48576">
    <property type="entry name" value="Terpenoid synthases"/>
    <property type="match status" value="1"/>
</dbReference>
<dbReference type="EMBL" id="JAYDYQ010002533">
    <property type="protein sequence ID" value="KAK4484407.1"/>
    <property type="molecule type" value="Genomic_DNA"/>
</dbReference>
<evidence type="ECO:0000256" key="2">
    <source>
        <dbReference type="ARBA" id="ARBA00004721"/>
    </source>
</evidence>
<feature type="domain" description="Terpene synthase metal-binding" evidence="5">
    <location>
        <begin position="160"/>
        <end position="236"/>
    </location>
</feature>
<dbReference type="PANTHER" id="PTHR31225">
    <property type="entry name" value="OS04G0344100 PROTEIN-RELATED"/>
    <property type="match status" value="1"/>
</dbReference>
<dbReference type="Gene3D" id="1.50.10.130">
    <property type="entry name" value="Terpene synthase, N-terminal domain"/>
    <property type="match status" value="1"/>
</dbReference>
<dbReference type="InterPro" id="IPR050148">
    <property type="entry name" value="Terpene_synthase-like"/>
</dbReference>
<name>A0ABR0D563_9LAMI</name>
<dbReference type="InterPro" id="IPR036965">
    <property type="entry name" value="Terpene_synth_N_sf"/>
</dbReference>
<keyword evidence="7" id="KW-1185">Reference proteome</keyword>
<proteinExistence type="predicted"/>
<dbReference type="Pfam" id="PF03936">
    <property type="entry name" value="Terpene_synth_C"/>
    <property type="match status" value="2"/>
</dbReference>
<sequence length="295" mass="33862">MAKAKNSLATRVDDAFKLPIHKTLTIFAAKKFISQYQEDESHSKVLLKLAKTEFNKNQKMHQQELSEITRRTLSKVIAMASTIDDIYDVYGTLDELLLFTDAIQRWDVSALDQIPQYMRYCYQALLDVYAEAENELDKTGKSYCVNYAEEEQQLNSLVGMHMGDVKIKKDYFDWVSSEPLIVRATSTIARLMDDMAGYGFEQKKSAVHCYMNQNNNSSKEVTIDELEKQVSRAWKDINQECLDPMVVVSMPILMRIVNSALVIYLLYKDEDGYTNSNNSKIKDIIKSVLIEPVTL</sequence>